<sequence length="91" mass="10558">MKTTKIFSISTIEEKSGNNPSKISKTEENMIITLSVEMKIINNKKWGATKFPTLDEEDEVGRVVEETKPIKIDAFEHKNEETIFYEDEDKF</sequence>
<proteinExistence type="predicted"/>
<evidence type="ECO:0000313" key="1">
    <source>
        <dbReference type="EnsemblPlants" id="MELO3C029301.2.1"/>
    </source>
</evidence>
<dbReference type="AlphaFoldDB" id="A0A9I9E646"/>
<protein>
    <submittedName>
        <fullName evidence="1">Uncharacterized protein</fullName>
    </submittedName>
</protein>
<name>A0A9I9E646_CUCME</name>
<organism evidence="1">
    <name type="scientific">Cucumis melo</name>
    <name type="common">Muskmelon</name>
    <dbReference type="NCBI Taxonomy" id="3656"/>
    <lineage>
        <taxon>Eukaryota</taxon>
        <taxon>Viridiplantae</taxon>
        <taxon>Streptophyta</taxon>
        <taxon>Embryophyta</taxon>
        <taxon>Tracheophyta</taxon>
        <taxon>Spermatophyta</taxon>
        <taxon>Magnoliopsida</taxon>
        <taxon>eudicotyledons</taxon>
        <taxon>Gunneridae</taxon>
        <taxon>Pentapetalae</taxon>
        <taxon>rosids</taxon>
        <taxon>fabids</taxon>
        <taxon>Cucurbitales</taxon>
        <taxon>Cucurbitaceae</taxon>
        <taxon>Benincaseae</taxon>
        <taxon>Cucumis</taxon>
    </lineage>
</organism>
<dbReference type="EnsemblPlants" id="MELO3C029301.2.1">
    <property type="protein sequence ID" value="MELO3C029301.2.1"/>
    <property type="gene ID" value="MELO3C029301.2"/>
</dbReference>
<reference evidence="1" key="1">
    <citation type="submission" date="2023-03" db="UniProtKB">
        <authorList>
            <consortium name="EnsemblPlants"/>
        </authorList>
    </citation>
    <scope>IDENTIFICATION</scope>
</reference>
<dbReference type="Gramene" id="MELO3C029301.2.1">
    <property type="protein sequence ID" value="MELO3C029301.2.1"/>
    <property type="gene ID" value="MELO3C029301.2"/>
</dbReference>
<accession>A0A9I9E646</accession>